<evidence type="ECO:0000313" key="1">
    <source>
        <dbReference type="EMBL" id="QOY85749.1"/>
    </source>
</evidence>
<dbReference type="RefSeq" id="WP_194447419.1">
    <property type="nucleotide sequence ID" value="NZ_CP063849.1"/>
</dbReference>
<dbReference type="Proteomes" id="UP000593892">
    <property type="component" value="Chromosome"/>
</dbReference>
<keyword evidence="2" id="KW-1185">Reference proteome</keyword>
<organism evidence="1 2">
    <name type="scientific">Paludibaculum fermentans</name>
    <dbReference type="NCBI Taxonomy" id="1473598"/>
    <lineage>
        <taxon>Bacteria</taxon>
        <taxon>Pseudomonadati</taxon>
        <taxon>Acidobacteriota</taxon>
        <taxon>Terriglobia</taxon>
        <taxon>Bryobacterales</taxon>
        <taxon>Bryobacteraceae</taxon>
        <taxon>Paludibaculum</taxon>
    </lineage>
</organism>
<dbReference type="InterPro" id="IPR014718">
    <property type="entry name" value="GH-type_carb-bd"/>
</dbReference>
<dbReference type="Gene3D" id="2.70.98.10">
    <property type="match status" value="1"/>
</dbReference>
<dbReference type="AlphaFoldDB" id="A0A7S7SI68"/>
<proteinExistence type="predicted"/>
<reference evidence="1 2" key="1">
    <citation type="submission" date="2020-10" db="EMBL/GenBank/DDBJ databases">
        <title>Complete genome sequence of Paludibaculum fermentans P105T, a facultatively anaerobic acidobacterium capable of dissimilatory Fe(III) reduction.</title>
        <authorList>
            <person name="Dedysh S.N."/>
            <person name="Beletsky A.V."/>
            <person name="Kulichevskaya I.S."/>
            <person name="Mardanov A.V."/>
            <person name="Ravin N.V."/>
        </authorList>
    </citation>
    <scope>NUCLEOTIDE SEQUENCE [LARGE SCALE GENOMIC DNA]</scope>
    <source>
        <strain evidence="1 2">P105</strain>
    </source>
</reference>
<dbReference type="EMBL" id="CP063849">
    <property type="protein sequence ID" value="QOY85749.1"/>
    <property type="molecule type" value="Genomic_DNA"/>
</dbReference>
<gene>
    <name evidence="1" type="ORF">IRI77_23360</name>
</gene>
<evidence type="ECO:0000313" key="2">
    <source>
        <dbReference type="Proteomes" id="UP000593892"/>
    </source>
</evidence>
<sequence>MSEILYRNRRAVQLENEHLQIVVTREGGHLAVIRDKATGVNPLWSPPWPTIEPSTYDPAKHPEYGGNSESKLLAGILGHNLCLDLFGGPSDEEAAAGMTVHGEASVNEYEITVEGDTLTQKTTLPCAHLAFQRTIRLPAGARRAAITETVENLESLDRPIAWTQHVTLGPPFLECGVTQFRSTATKSQVIDTGFSDVGYMKPGAEFTWPMVPTLNGGVEDMQLFSDRKVSGAFSTHLMDPERELAYFSAWNPTSGIALAYVWKQSDFPWMGIWEENHGRDVPPWNNQALTRGMEFGASPFPESRRKMIHRGSLFGVPGYCWVPAKSKVTIEYAALLQPVASIDDLEL</sequence>
<dbReference type="GO" id="GO:0030246">
    <property type="term" value="F:carbohydrate binding"/>
    <property type="evidence" value="ECO:0007669"/>
    <property type="project" value="InterPro"/>
</dbReference>
<dbReference type="KEGG" id="pfer:IRI77_23360"/>
<protein>
    <recommendedName>
        <fullName evidence="3">DUF4432 domain-containing protein</fullName>
    </recommendedName>
</protein>
<name>A0A7S7SI68_PALFE</name>
<accession>A0A7S7SI68</accession>
<evidence type="ECO:0008006" key="3">
    <source>
        <dbReference type="Google" id="ProtNLM"/>
    </source>
</evidence>